<dbReference type="SUPFAM" id="SSF56112">
    <property type="entry name" value="Protein kinase-like (PK-like)"/>
    <property type="match status" value="1"/>
</dbReference>
<evidence type="ECO:0000256" key="8">
    <source>
        <dbReference type="PROSITE-ProRule" id="PRU10141"/>
    </source>
</evidence>
<dbReference type="InParanoid" id="T0Q3T4"/>
<comment type="catalytic activity">
    <reaction evidence="6">
        <text>L-threonyl-[protein] + ATP = O-phospho-L-threonyl-[protein] + ADP + H(+)</text>
        <dbReference type="Rhea" id="RHEA:46608"/>
        <dbReference type="Rhea" id="RHEA-COMP:11060"/>
        <dbReference type="Rhea" id="RHEA-COMP:11605"/>
        <dbReference type="ChEBI" id="CHEBI:15378"/>
        <dbReference type="ChEBI" id="CHEBI:30013"/>
        <dbReference type="ChEBI" id="CHEBI:30616"/>
        <dbReference type="ChEBI" id="CHEBI:61977"/>
        <dbReference type="ChEBI" id="CHEBI:456216"/>
        <dbReference type="EC" id="2.7.11.1"/>
    </reaction>
</comment>
<name>T0Q3T4_SAPDV</name>
<dbReference type="PROSITE" id="PS00108">
    <property type="entry name" value="PROTEIN_KINASE_ST"/>
    <property type="match status" value="1"/>
</dbReference>
<protein>
    <submittedName>
        <fullName evidence="12">TKL/DRK protein kinase</fullName>
    </submittedName>
</protein>
<dbReference type="InterPro" id="IPR000719">
    <property type="entry name" value="Prot_kinase_dom"/>
</dbReference>
<keyword evidence="10" id="KW-0472">Membrane</keyword>
<feature type="region of interest" description="Disordered" evidence="9">
    <location>
        <begin position="129"/>
        <end position="172"/>
    </location>
</feature>
<organism evidence="12 13">
    <name type="scientific">Saprolegnia diclina (strain VS20)</name>
    <dbReference type="NCBI Taxonomy" id="1156394"/>
    <lineage>
        <taxon>Eukaryota</taxon>
        <taxon>Sar</taxon>
        <taxon>Stramenopiles</taxon>
        <taxon>Oomycota</taxon>
        <taxon>Saprolegniomycetes</taxon>
        <taxon>Saprolegniales</taxon>
        <taxon>Saprolegniaceae</taxon>
        <taxon>Saprolegnia</taxon>
    </lineage>
</organism>
<dbReference type="EMBL" id="JH767185">
    <property type="protein sequence ID" value="EQC29261.1"/>
    <property type="molecule type" value="Genomic_DNA"/>
</dbReference>
<dbReference type="RefSeq" id="XP_008617235.1">
    <property type="nucleotide sequence ID" value="XM_008619013.1"/>
</dbReference>
<dbReference type="VEuPathDB" id="FungiDB:SDRG_12929"/>
<dbReference type="GO" id="GO:0004674">
    <property type="term" value="F:protein serine/threonine kinase activity"/>
    <property type="evidence" value="ECO:0007669"/>
    <property type="project" value="UniProtKB-KW"/>
</dbReference>
<keyword evidence="5 8" id="KW-0067">ATP-binding</keyword>
<dbReference type="InterPro" id="IPR011009">
    <property type="entry name" value="Kinase-like_dom_sf"/>
</dbReference>
<dbReference type="PANTHER" id="PTHR44329">
    <property type="entry name" value="SERINE/THREONINE-PROTEIN KINASE TNNI3K-RELATED"/>
    <property type="match status" value="1"/>
</dbReference>
<evidence type="ECO:0000256" key="6">
    <source>
        <dbReference type="ARBA" id="ARBA00047899"/>
    </source>
</evidence>
<dbReference type="PANTHER" id="PTHR44329:SF288">
    <property type="entry name" value="MITOGEN-ACTIVATED PROTEIN KINASE KINASE KINASE 20"/>
    <property type="match status" value="1"/>
</dbReference>
<reference evidence="12 13" key="1">
    <citation type="submission" date="2012-04" db="EMBL/GenBank/DDBJ databases">
        <title>The Genome Sequence of Saprolegnia declina VS20.</title>
        <authorList>
            <consortium name="The Broad Institute Genome Sequencing Platform"/>
            <person name="Russ C."/>
            <person name="Nusbaum C."/>
            <person name="Tyler B."/>
            <person name="van West P."/>
            <person name="Dieguez-Uribeondo J."/>
            <person name="de Bruijn I."/>
            <person name="Tripathy S."/>
            <person name="Jiang R."/>
            <person name="Young S.K."/>
            <person name="Zeng Q."/>
            <person name="Gargeya S."/>
            <person name="Fitzgerald M."/>
            <person name="Haas B."/>
            <person name="Abouelleil A."/>
            <person name="Alvarado L."/>
            <person name="Arachchi H.M."/>
            <person name="Berlin A."/>
            <person name="Chapman S.B."/>
            <person name="Goldberg J."/>
            <person name="Griggs A."/>
            <person name="Gujja S."/>
            <person name="Hansen M."/>
            <person name="Howarth C."/>
            <person name="Imamovic A."/>
            <person name="Larimer J."/>
            <person name="McCowen C."/>
            <person name="Montmayeur A."/>
            <person name="Murphy C."/>
            <person name="Neiman D."/>
            <person name="Pearson M."/>
            <person name="Priest M."/>
            <person name="Roberts A."/>
            <person name="Saif S."/>
            <person name="Shea T."/>
            <person name="Sisk P."/>
            <person name="Sykes S."/>
            <person name="Wortman J."/>
            <person name="Nusbaum C."/>
            <person name="Birren B."/>
        </authorList>
    </citation>
    <scope>NUCLEOTIDE SEQUENCE [LARGE SCALE GENOMIC DNA]</scope>
    <source>
        <strain evidence="12 13">VS20</strain>
    </source>
</reference>
<dbReference type="SMART" id="SM00220">
    <property type="entry name" value="S_TKc"/>
    <property type="match status" value="1"/>
</dbReference>
<evidence type="ECO:0000259" key="11">
    <source>
        <dbReference type="PROSITE" id="PS50011"/>
    </source>
</evidence>
<gene>
    <name evidence="12" type="ORF">SDRG_12929</name>
</gene>
<evidence type="ECO:0000256" key="2">
    <source>
        <dbReference type="ARBA" id="ARBA00022679"/>
    </source>
</evidence>
<keyword evidence="4 12" id="KW-0418">Kinase</keyword>
<comment type="catalytic activity">
    <reaction evidence="7">
        <text>L-seryl-[protein] + ATP = O-phospho-L-seryl-[protein] + ADP + H(+)</text>
        <dbReference type="Rhea" id="RHEA:17989"/>
        <dbReference type="Rhea" id="RHEA-COMP:9863"/>
        <dbReference type="Rhea" id="RHEA-COMP:11604"/>
        <dbReference type="ChEBI" id="CHEBI:15378"/>
        <dbReference type="ChEBI" id="CHEBI:29999"/>
        <dbReference type="ChEBI" id="CHEBI:30616"/>
        <dbReference type="ChEBI" id="CHEBI:83421"/>
        <dbReference type="ChEBI" id="CHEBI:456216"/>
        <dbReference type="EC" id="2.7.11.1"/>
    </reaction>
</comment>
<proteinExistence type="predicted"/>
<dbReference type="eggNOG" id="KOG0192">
    <property type="taxonomic scope" value="Eukaryota"/>
</dbReference>
<evidence type="ECO:0000256" key="10">
    <source>
        <dbReference type="SAM" id="Phobius"/>
    </source>
</evidence>
<keyword evidence="2" id="KW-0808">Transferase</keyword>
<dbReference type="PRINTS" id="PR00109">
    <property type="entry name" value="TYRKINASE"/>
</dbReference>
<evidence type="ECO:0000256" key="1">
    <source>
        <dbReference type="ARBA" id="ARBA00022527"/>
    </source>
</evidence>
<evidence type="ECO:0000313" key="13">
    <source>
        <dbReference type="Proteomes" id="UP000030762"/>
    </source>
</evidence>
<accession>T0Q3T4</accession>
<evidence type="ECO:0000256" key="3">
    <source>
        <dbReference type="ARBA" id="ARBA00022741"/>
    </source>
</evidence>
<dbReference type="PROSITE" id="PS00107">
    <property type="entry name" value="PROTEIN_KINASE_ATP"/>
    <property type="match status" value="1"/>
</dbReference>
<dbReference type="OMA" id="HEYSASI"/>
<evidence type="ECO:0000256" key="4">
    <source>
        <dbReference type="ARBA" id="ARBA00022777"/>
    </source>
</evidence>
<keyword evidence="13" id="KW-1185">Reference proteome</keyword>
<feature type="binding site" evidence="8">
    <location>
        <position position="352"/>
    </location>
    <ligand>
        <name>ATP</name>
        <dbReference type="ChEBI" id="CHEBI:30616"/>
    </ligand>
</feature>
<dbReference type="InterPro" id="IPR017441">
    <property type="entry name" value="Protein_kinase_ATP_BS"/>
</dbReference>
<feature type="region of interest" description="Disordered" evidence="9">
    <location>
        <begin position="240"/>
        <end position="262"/>
    </location>
</feature>
<dbReference type="InterPro" id="IPR001245">
    <property type="entry name" value="Ser-Thr/Tyr_kinase_cat_dom"/>
</dbReference>
<dbReference type="Gene3D" id="3.30.200.20">
    <property type="entry name" value="Phosphorylase Kinase, domain 1"/>
    <property type="match status" value="1"/>
</dbReference>
<dbReference type="Gene3D" id="1.10.510.10">
    <property type="entry name" value="Transferase(Phosphotransferase) domain 1"/>
    <property type="match status" value="1"/>
</dbReference>
<keyword evidence="1" id="KW-0723">Serine/threonine-protein kinase</keyword>
<evidence type="ECO:0000313" key="12">
    <source>
        <dbReference type="EMBL" id="EQC29261.1"/>
    </source>
</evidence>
<dbReference type="FunFam" id="3.30.200.20:FF:000034">
    <property type="entry name" value="Kinase suppressor of Ras 1"/>
    <property type="match status" value="1"/>
</dbReference>
<dbReference type="CDD" id="cd13999">
    <property type="entry name" value="STKc_MAP3K-like"/>
    <property type="match status" value="1"/>
</dbReference>
<dbReference type="GeneID" id="19953656"/>
<feature type="domain" description="Protein kinase" evidence="11">
    <location>
        <begin position="325"/>
        <end position="581"/>
    </location>
</feature>
<feature type="region of interest" description="Disordered" evidence="9">
    <location>
        <begin position="91"/>
        <end position="110"/>
    </location>
</feature>
<dbReference type="OrthoDB" id="339325at2759"/>
<keyword evidence="10" id="KW-1133">Transmembrane helix</keyword>
<dbReference type="STRING" id="1156394.T0Q3T4"/>
<evidence type="ECO:0000256" key="9">
    <source>
        <dbReference type="SAM" id="MobiDB-lite"/>
    </source>
</evidence>
<evidence type="ECO:0000256" key="5">
    <source>
        <dbReference type="ARBA" id="ARBA00022840"/>
    </source>
</evidence>
<dbReference type="InterPro" id="IPR008271">
    <property type="entry name" value="Ser/Thr_kinase_AS"/>
</dbReference>
<evidence type="ECO:0000256" key="7">
    <source>
        <dbReference type="ARBA" id="ARBA00048679"/>
    </source>
</evidence>
<feature type="transmembrane region" description="Helical" evidence="10">
    <location>
        <begin position="12"/>
        <end position="31"/>
    </location>
</feature>
<dbReference type="Pfam" id="PF07714">
    <property type="entry name" value="PK_Tyr_Ser-Thr"/>
    <property type="match status" value="1"/>
</dbReference>
<dbReference type="PROSITE" id="PS50011">
    <property type="entry name" value="PROTEIN_KINASE_DOM"/>
    <property type="match status" value="1"/>
</dbReference>
<dbReference type="AlphaFoldDB" id="T0Q3T4"/>
<dbReference type="GO" id="GO:0005524">
    <property type="term" value="F:ATP binding"/>
    <property type="evidence" value="ECO:0007669"/>
    <property type="project" value="UniProtKB-UniRule"/>
</dbReference>
<dbReference type="InterPro" id="IPR051681">
    <property type="entry name" value="Ser/Thr_Kinases-Pseudokinases"/>
</dbReference>
<keyword evidence="3 8" id="KW-0547">Nucleotide-binding</keyword>
<dbReference type="Proteomes" id="UP000030762">
    <property type="component" value="Unassembled WGS sequence"/>
</dbReference>
<keyword evidence="10" id="KW-0812">Transmembrane</keyword>
<sequence length="581" mass="65134">MEESIDRTDDMFDHVLAGSLCFLGMAICMYMKFIRRQRPGFELVRPAKEMHSPPAHEYSASIAMDVKQPPVVVPKKATGPAHYVYQHPMRRRTHSSMSGHPEPPKPQDTPTVLAIETSIPEEKFYAAKPSQGYPFSGNLEDGTAYTDERNTNRPFGRAAKPEPRVLSPTRPRQPYRTVDEFVKGTPIVVSPTKSEMDLFASETDSLLHLESQSTRPSAPFGAPLREPMPFPPPMAPPLHRQASPLDEHGKRPFGMPEQQQPAQMQMEVARQAHIPLFLHMPLHVAPKPPPIERPAEASALHRTSHVEKRPSRGASFNFRIDFGAIALGELIGQGAFGTVHKGIWRDTLIAVKILQCQTLTPDILEEFETEVHIMSVLRHPNICRLLGACLDPPTRCLVVEYIPMGSLWCVLRQPVSIDYAKQLRFARDTALGMHYLHTFDPPILHRDLKSPNLLVDDDFGLKISDFGLARVKAHQQTMTGNCGTTQWMAPEVLNAAKYTEKADVFSFGIVLWETVTHACPYDGLSQIQAALGVLNHNLRPTIPPECPPFLKKLMTVCWGPDPDKRPTFHQVLDMLQSVELE</sequence>